<accession>A0A9R1CBN1</accession>
<reference evidence="1" key="1">
    <citation type="journal article" date="2022" name="Int. J. Syst. Evol. Microbiol.">
        <title>Prevotella lacticifex sp. nov., isolated from the rumen of cows.</title>
        <authorList>
            <person name="Shinkai T."/>
            <person name="Ikeyama N."/>
            <person name="Kumagai M."/>
            <person name="Ohmori H."/>
            <person name="Sakamoto M."/>
            <person name="Ohkuma M."/>
            <person name="Mitsumori M."/>
        </authorList>
    </citation>
    <scope>NUCLEOTIDE SEQUENCE</scope>
    <source>
        <strain evidence="1">R5076</strain>
    </source>
</reference>
<sequence length="44" mass="4704">MGGPGKKEHNGKPIPVDLGTVGEIVNGEFVEKSYTRKKSLGYEG</sequence>
<proteinExistence type="predicted"/>
<dbReference type="EMBL" id="BPUB01000002">
    <property type="protein sequence ID" value="GJG59648.1"/>
    <property type="molecule type" value="Genomic_DNA"/>
</dbReference>
<name>A0A9R1CBN1_9BACT</name>
<dbReference type="AlphaFoldDB" id="A0A9R1CBN1"/>
<comment type="caution">
    <text evidence="1">The sequence shown here is derived from an EMBL/GenBank/DDBJ whole genome shotgun (WGS) entry which is preliminary data.</text>
</comment>
<evidence type="ECO:0000313" key="2">
    <source>
        <dbReference type="Proteomes" id="UP000825483"/>
    </source>
</evidence>
<gene>
    <name evidence="1" type="ORF">PRLR5076_24990</name>
</gene>
<dbReference type="Proteomes" id="UP000825483">
    <property type="component" value="Unassembled WGS sequence"/>
</dbReference>
<keyword evidence="2" id="KW-1185">Reference proteome</keyword>
<evidence type="ECO:0000313" key="1">
    <source>
        <dbReference type="EMBL" id="GJG59648.1"/>
    </source>
</evidence>
<organism evidence="1 2">
    <name type="scientific">Prevotella lacticifex</name>
    <dbReference type="NCBI Taxonomy" id="2854755"/>
    <lineage>
        <taxon>Bacteria</taxon>
        <taxon>Pseudomonadati</taxon>
        <taxon>Bacteroidota</taxon>
        <taxon>Bacteroidia</taxon>
        <taxon>Bacteroidales</taxon>
        <taxon>Prevotellaceae</taxon>
        <taxon>Prevotella</taxon>
    </lineage>
</organism>
<protein>
    <submittedName>
        <fullName evidence="1">Uncharacterized protein</fullName>
    </submittedName>
</protein>